<comment type="similarity">
    <text evidence="2">Belongs to the alpha-IPM synthase/homocitrate synthase family. LeuA type 1 subfamily.</text>
</comment>
<dbReference type="EMBL" id="MFHQ01000003">
    <property type="protein sequence ID" value="OGF74821.1"/>
    <property type="molecule type" value="Genomic_DNA"/>
</dbReference>
<dbReference type="InterPro" id="IPR013785">
    <property type="entry name" value="Aldolase_TIM"/>
</dbReference>
<evidence type="ECO:0000256" key="7">
    <source>
        <dbReference type="ARBA" id="ARBA00022679"/>
    </source>
</evidence>
<dbReference type="InterPro" id="IPR036230">
    <property type="entry name" value="LeuA_allosteric_dom_sf"/>
</dbReference>
<evidence type="ECO:0000256" key="6">
    <source>
        <dbReference type="ARBA" id="ARBA00022605"/>
    </source>
</evidence>
<dbReference type="InterPro" id="IPR002034">
    <property type="entry name" value="AIPM/Hcit_synth_CS"/>
</dbReference>
<keyword evidence="9" id="KW-0100">Branched-chain amino acid biosynthesis</keyword>
<feature type="domain" description="Pyruvate carboxyltransferase" evidence="10">
    <location>
        <begin position="9"/>
        <end position="270"/>
    </location>
</feature>
<evidence type="ECO:0000256" key="3">
    <source>
        <dbReference type="ARBA" id="ARBA00012973"/>
    </source>
</evidence>
<dbReference type="GO" id="GO:0009098">
    <property type="term" value="P:L-leucine biosynthetic process"/>
    <property type="evidence" value="ECO:0007669"/>
    <property type="project" value="UniProtKB-KW"/>
</dbReference>
<evidence type="ECO:0000256" key="9">
    <source>
        <dbReference type="ARBA" id="ARBA00023304"/>
    </source>
</evidence>
<keyword evidence="6" id="KW-0028">Amino-acid biosynthesis</keyword>
<comment type="caution">
    <text evidence="11">The sequence shown here is derived from an EMBL/GenBank/DDBJ whole genome shotgun (WGS) entry which is preliminary data.</text>
</comment>
<dbReference type="InterPro" id="IPR054691">
    <property type="entry name" value="LeuA/HCS_post-cat"/>
</dbReference>
<dbReference type="PANTHER" id="PTHR10277:SF9">
    <property type="entry name" value="2-ISOPROPYLMALATE SYNTHASE 1, CHLOROPLASTIC-RELATED"/>
    <property type="match status" value="1"/>
</dbReference>
<dbReference type="PROSITE" id="PS00816">
    <property type="entry name" value="AIPM_HOMOCIT_SYNTH_2"/>
    <property type="match status" value="1"/>
</dbReference>
<dbReference type="NCBIfam" id="NF002086">
    <property type="entry name" value="PRK00915.1-3"/>
    <property type="match status" value="1"/>
</dbReference>
<dbReference type="Pfam" id="PF08502">
    <property type="entry name" value="LeuA_dimer"/>
    <property type="match status" value="1"/>
</dbReference>
<keyword evidence="5" id="KW-0432">Leucine biosynthesis</keyword>
<dbReference type="Gene3D" id="3.20.20.70">
    <property type="entry name" value="Aldolase class I"/>
    <property type="match status" value="1"/>
</dbReference>
<comment type="pathway">
    <text evidence="1">Amino-acid biosynthesis; L-leucine biosynthesis; L-leucine from 3-methyl-2-oxobutanoate: step 1/4.</text>
</comment>
<dbReference type="InterPro" id="IPR013709">
    <property type="entry name" value="2-isopropylmalate_synth_dimer"/>
</dbReference>
<dbReference type="Gene3D" id="1.10.238.260">
    <property type="match status" value="1"/>
</dbReference>
<dbReference type="InterPro" id="IPR050073">
    <property type="entry name" value="2-IPM_HCS-like"/>
</dbReference>
<dbReference type="Proteomes" id="UP000178406">
    <property type="component" value="Unassembled WGS sequence"/>
</dbReference>
<proteinExistence type="inferred from homology"/>
<evidence type="ECO:0000256" key="5">
    <source>
        <dbReference type="ARBA" id="ARBA00022430"/>
    </source>
</evidence>
<keyword evidence="8" id="KW-0464">Manganese</keyword>
<dbReference type="InterPro" id="IPR000891">
    <property type="entry name" value="PYR_CT"/>
</dbReference>
<reference evidence="11 12" key="1">
    <citation type="journal article" date="2016" name="Nat. Commun.">
        <title>Thousands of microbial genomes shed light on interconnected biogeochemical processes in an aquifer system.</title>
        <authorList>
            <person name="Anantharaman K."/>
            <person name="Brown C.T."/>
            <person name="Hug L.A."/>
            <person name="Sharon I."/>
            <person name="Castelle C.J."/>
            <person name="Probst A.J."/>
            <person name="Thomas B.C."/>
            <person name="Singh A."/>
            <person name="Wilkins M.J."/>
            <person name="Karaoz U."/>
            <person name="Brodie E.L."/>
            <person name="Williams K.H."/>
            <person name="Hubbard S.S."/>
            <person name="Banfield J.F."/>
        </authorList>
    </citation>
    <scope>NUCLEOTIDE SEQUENCE [LARGE SCALE GENOMIC DNA]</scope>
</reference>
<keyword evidence="7" id="KW-0808">Transferase</keyword>
<sequence length="517" mass="56792">MNQSQDNLVQIFDTTLRDGRQAGHDMSFETKIAIARKLDELGVDVIEAGFPISSKGDEDAVRQIAHEVRRPVICALARTKEEDIKTAWRAIAQATRPRIHVFVATSDIHVEKKLRATRYDIFKMAVGAVKQARSYCNDVEFSPEDAGRTSPEYLAEIVSGVIDAGATTINIPDTVGYQTPWGFEKLIAYVYQMVPELRNVTLSVHCHNDLGLAVANTLAGVRAGARQVEGCLLGIGERAGNAALEAIIMALETRKDFFGVTTNIATEKIGPVCRFISETIGYPIDIHKPVVGTYAFGHSSGIHRDGVNKDRRTYEIMMPESVGWIGTEMELVSDMGRSGIRKRLCEIGYDGDALVDAIYPRFTDLADRKGKLSNEDLHMLAQEHFIREIIAREKLFNINTETIQYAPGIGSVHISRNGRVIQRGGIGDGPVAALFNAINDAVTAHGENIKNMELVDYAVVKGQGGPEAIAWVIVRVRLGNKEGYGRSGHPDTVKASAQAYIYAVNHMLQVPVHVEDL</sequence>
<dbReference type="SUPFAM" id="SSF110921">
    <property type="entry name" value="2-isopropylmalate synthase LeuA, allosteric (dimerisation) domain"/>
    <property type="match status" value="1"/>
</dbReference>
<evidence type="ECO:0000259" key="10">
    <source>
        <dbReference type="PROSITE" id="PS50991"/>
    </source>
</evidence>
<dbReference type="Pfam" id="PF22617">
    <property type="entry name" value="HCS_D2"/>
    <property type="match status" value="1"/>
</dbReference>
<dbReference type="Pfam" id="PF00682">
    <property type="entry name" value="HMGL-like"/>
    <property type="match status" value="1"/>
</dbReference>
<dbReference type="CDD" id="cd07940">
    <property type="entry name" value="DRE_TIM_IPMS"/>
    <property type="match status" value="1"/>
</dbReference>
<dbReference type="GO" id="GO:0003852">
    <property type="term" value="F:2-isopropylmalate synthase activity"/>
    <property type="evidence" value="ECO:0007669"/>
    <property type="project" value="UniProtKB-EC"/>
</dbReference>
<evidence type="ECO:0000256" key="1">
    <source>
        <dbReference type="ARBA" id="ARBA00004689"/>
    </source>
</evidence>
<evidence type="ECO:0000256" key="2">
    <source>
        <dbReference type="ARBA" id="ARBA00009396"/>
    </source>
</evidence>
<dbReference type="STRING" id="1798338.A3J56_02575"/>
<dbReference type="PROSITE" id="PS50991">
    <property type="entry name" value="PYR_CT"/>
    <property type="match status" value="1"/>
</dbReference>
<dbReference type="Gene3D" id="3.30.160.270">
    <property type="match status" value="1"/>
</dbReference>
<dbReference type="SUPFAM" id="SSF51569">
    <property type="entry name" value="Aldolase"/>
    <property type="match status" value="1"/>
</dbReference>
<gene>
    <name evidence="11" type="ORF">A3J56_02575</name>
</gene>
<dbReference type="SMART" id="SM00917">
    <property type="entry name" value="LeuA_dimer"/>
    <property type="match status" value="1"/>
</dbReference>
<dbReference type="FunFam" id="3.20.20.70:FF:000010">
    <property type="entry name" value="2-isopropylmalate synthase"/>
    <property type="match status" value="1"/>
</dbReference>
<evidence type="ECO:0000256" key="8">
    <source>
        <dbReference type="ARBA" id="ARBA00023211"/>
    </source>
</evidence>
<accession>A0A1F5WHU4</accession>
<protein>
    <recommendedName>
        <fullName evidence="4">2-isopropylmalate synthase</fullName>
        <ecNumber evidence="3">2.3.3.13</ecNumber>
    </recommendedName>
</protein>
<name>A0A1F5WHU4_9BACT</name>
<evidence type="ECO:0000313" key="11">
    <source>
        <dbReference type="EMBL" id="OGF74821.1"/>
    </source>
</evidence>
<dbReference type="AlphaFoldDB" id="A0A1F5WHU4"/>
<organism evidence="11 12">
    <name type="scientific">Candidatus Giovannonibacteria bacterium RIFCSPHIGHO2_02_FULL_46_20</name>
    <dbReference type="NCBI Taxonomy" id="1798338"/>
    <lineage>
        <taxon>Bacteria</taxon>
        <taxon>Candidatus Giovannoniibacteriota</taxon>
    </lineage>
</organism>
<dbReference type="EC" id="2.3.3.13" evidence="3"/>
<evidence type="ECO:0000256" key="4">
    <source>
        <dbReference type="ARBA" id="ARBA00018198"/>
    </source>
</evidence>
<evidence type="ECO:0000313" key="12">
    <source>
        <dbReference type="Proteomes" id="UP000178406"/>
    </source>
</evidence>
<dbReference type="PANTHER" id="PTHR10277">
    <property type="entry name" value="HOMOCITRATE SYNTHASE-RELATED"/>
    <property type="match status" value="1"/>
</dbReference>